<evidence type="ECO:0000259" key="1">
    <source>
        <dbReference type="PROSITE" id="PS51144"/>
    </source>
</evidence>
<dbReference type="SUPFAM" id="SSF51069">
    <property type="entry name" value="Carbonic anhydrase"/>
    <property type="match status" value="1"/>
</dbReference>
<proteinExistence type="predicted"/>
<feature type="domain" description="Alpha-carbonic anhydrase" evidence="1">
    <location>
        <begin position="1"/>
        <end position="194"/>
    </location>
</feature>
<dbReference type="InterPro" id="IPR036398">
    <property type="entry name" value="CA_dom_sf"/>
</dbReference>
<protein>
    <recommendedName>
        <fullName evidence="1">Alpha-carbonic anhydrase domain-containing protein</fullName>
    </recommendedName>
</protein>
<dbReference type="EMBL" id="JAJSOF020000037">
    <property type="protein sequence ID" value="KAJ4428161.1"/>
    <property type="molecule type" value="Genomic_DNA"/>
</dbReference>
<dbReference type="Proteomes" id="UP001148838">
    <property type="component" value="Unassembled WGS sequence"/>
</dbReference>
<dbReference type="Gene3D" id="3.10.200.10">
    <property type="entry name" value="Alpha carbonic anhydrase"/>
    <property type="match status" value="1"/>
</dbReference>
<gene>
    <name evidence="2" type="ORF">ANN_24176</name>
</gene>
<evidence type="ECO:0000313" key="2">
    <source>
        <dbReference type="EMBL" id="KAJ4428161.1"/>
    </source>
</evidence>
<keyword evidence="3" id="KW-1185">Reference proteome</keyword>
<comment type="caution">
    <text evidence="2">The sequence shown here is derived from an EMBL/GenBank/DDBJ whole genome shotgun (WGS) entry which is preliminary data.</text>
</comment>
<dbReference type="PROSITE" id="PS51144">
    <property type="entry name" value="ALPHA_CA_2"/>
    <property type="match status" value="1"/>
</dbReference>
<sequence>MAVMCRFSLELHAVHYKRGFRSVAQARRYEDGIRVIAILYRVWSTTELSILTNTELATAWCYIVSLLVTQMSALRQAYTGLQEIVPYLKTVRQAHTSTALSKMFPLVWLIPTFQNGYFTYNGSLTAPPCTESVSWIVHKSTLTVASRQFRHPAGETELSAAFCYELQASGKSCPQRIPTCFDVPTSDGSLPKANQTNGLPLLRRTHVPISISECIRLSFVRSLREKLLPDLNLETVSLKLRVYSVDEVFPGRWIGRTGPIFGLRDHLIPNLTPLDFFFWGFIKESPSIAYLDRVYVTKPRTIPELVERIEHKIQMVTPDMLTRVHEELIRRLYLCIEQNGRHFENLTP</sequence>
<dbReference type="InterPro" id="IPR036397">
    <property type="entry name" value="RNaseH_sf"/>
</dbReference>
<accession>A0ABQ8S2N7</accession>
<name>A0ABQ8S2N7_PERAM</name>
<evidence type="ECO:0000313" key="3">
    <source>
        <dbReference type="Proteomes" id="UP001148838"/>
    </source>
</evidence>
<dbReference type="PANTHER" id="PTHR47326">
    <property type="entry name" value="TRANSPOSABLE ELEMENT TC3 TRANSPOSASE-LIKE PROTEIN"/>
    <property type="match status" value="1"/>
</dbReference>
<reference evidence="2 3" key="1">
    <citation type="journal article" date="2022" name="Allergy">
        <title>Genome assembly and annotation of Periplaneta americana reveal a comprehensive cockroach allergen profile.</title>
        <authorList>
            <person name="Wang L."/>
            <person name="Xiong Q."/>
            <person name="Saelim N."/>
            <person name="Wang L."/>
            <person name="Nong W."/>
            <person name="Wan A.T."/>
            <person name="Shi M."/>
            <person name="Liu X."/>
            <person name="Cao Q."/>
            <person name="Hui J.H.L."/>
            <person name="Sookrung N."/>
            <person name="Leung T.F."/>
            <person name="Tungtrongchitr A."/>
            <person name="Tsui S.K.W."/>
        </authorList>
    </citation>
    <scope>NUCLEOTIDE SEQUENCE [LARGE SCALE GENOMIC DNA]</scope>
    <source>
        <strain evidence="2">PWHHKU_190912</strain>
    </source>
</reference>
<dbReference type="InterPro" id="IPR001148">
    <property type="entry name" value="CA_dom"/>
</dbReference>
<organism evidence="2 3">
    <name type="scientific">Periplaneta americana</name>
    <name type="common">American cockroach</name>
    <name type="synonym">Blatta americana</name>
    <dbReference type="NCBI Taxonomy" id="6978"/>
    <lineage>
        <taxon>Eukaryota</taxon>
        <taxon>Metazoa</taxon>
        <taxon>Ecdysozoa</taxon>
        <taxon>Arthropoda</taxon>
        <taxon>Hexapoda</taxon>
        <taxon>Insecta</taxon>
        <taxon>Pterygota</taxon>
        <taxon>Neoptera</taxon>
        <taxon>Polyneoptera</taxon>
        <taxon>Dictyoptera</taxon>
        <taxon>Blattodea</taxon>
        <taxon>Blattoidea</taxon>
        <taxon>Blattidae</taxon>
        <taxon>Blattinae</taxon>
        <taxon>Periplaneta</taxon>
    </lineage>
</organism>
<dbReference type="Pfam" id="PF00194">
    <property type="entry name" value="Carb_anhydrase"/>
    <property type="match status" value="1"/>
</dbReference>
<dbReference type="PANTHER" id="PTHR47326:SF1">
    <property type="entry name" value="HTH PSQ-TYPE DOMAIN-CONTAINING PROTEIN"/>
    <property type="match status" value="1"/>
</dbReference>
<dbReference type="Gene3D" id="3.30.420.10">
    <property type="entry name" value="Ribonuclease H-like superfamily/Ribonuclease H"/>
    <property type="match status" value="1"/>
</dbReference>